<proteinExistence type="predicted"/>
<comment type="caution">
    <text evidence="1">The sequence shown here is derived from an EMBL/GenBank/DDBJ whole genome shotgun (WGS) entry which is preliminary data.</text>
</comment>
<sequence>MGGALKACSNSRTGDLEVTFLKTFCQNGNLRAILNSEKLPPGLHPYTSGLNRAYKQVPLVCQTAASHKNTHTLPTVLFKKLIEQLNVHCVEDSCTCTASSNWLQLKGEDSRRFVPVNSQVEPLNYVKSVRSDVSYSTFQSSPDNSVVCLKPSRSGQLVGFIDQIFKHRRFTQSKQVRIDTWLVVKPFPPVPPTFQNPFLPLYKYDTNLQFCLFTTQDQDQVVVQLDQILAHCAWIEYAPHEISAELDLATVALTCLDCH</sequence>
<dbReference type="EMBL" id="AVOT02005660">
    <property type="protein sequence ID" value="MBW0479632.1"/>
    <property type="molecule type" value="Genomic_DNA"/>
</dbReference>
<gene>
    <name evidence="1" type="ORF">O181_019347</name>
</gene>
<accession>A0A9Q3C9J4</accession>
<keyword evidence="2" id="KW-1185">Reference proteome</keyword>
<name>A0A9Q3C9J4_9BASI</name>
<reference evidence="1" key="1">
    <citation type="submission" date="2021-03" db="EMBL/GenBank/DDBJ databases">
        <title>Draft genome sequence of rust myrtle Austropuccinia psidii MF-1, a brazilian biotype.</title>
        <authorList>
            <person name="Quecine M.C."/>
            <person name="Pachon D.M.R."/>
            <person name="Bonatelli M.L."/>
            <person name="Correr F.H."/>
            <person name="Franceschini L.M."/>
            <person name="Leite T.F."/>
            <person name="Margarido G.R.A."/>
            <person name="Almeida C.A."/>
            <person name="Ferrarezi J.A."/>
            <person name="Labate C.A."/>
        </authorList>
    </citation>
    <scope>NUCLEOTIDE SEQUENCE</scope>
    <source>
        <strain evidence="1">MF-1</strain>
    </source>
</reference>
<evidence type="ECO:0000313" key="1">
    <source>
        <dbReference type="EMBL" id="MBW0479632.1"/>
    </source>
</evidence>
<dbReference type="Proteomes" id="UP000765509">
    <property type="component" value="Unassembled WGS sequence"/>
</dbReference>
<dbReference type="AlphaFoldDB" id="A0A9Q3C9J4"/>
<organism evidence="1 2">
    <name type="scientific">Austropuccinia psidii MF-1</name>
    <dbReference type="NCBI Taxonomy" id="1389203"/>
    <lineage>
        <taxon>Eukaryota</taxon>
        <taxon>Fungi</taxon>
        <taxon>Dikarya</taxon>
        <taxon>Basidiomycota</taxon>
        <taxon>Pucciniomycotina</taxon>
        <taxon>Pucciniomycetes</taxon>
        <taxon>Pucciniales</taxon>
        <taxon>Sphaerophragmiaceae</taxon>
        <taxon>Austropuccinia</taxon>
    </lineage>
</organism>
<dbReference type="OrthoDB" id="2501566at2759"/>
<evidence type="ECO:0000313" key="2">
    <source>
        <dbReference type="Proteomes" id="UP000765509"/>
    </source>
</evidence>
<protein>
    <submittedName>
        <fullName evidence="1">Uncharacterized protein</fullName>
    </submittedName>
</protein>